<dbReference type="Pfam" id="PF13306">
    <property type="entry name" value="LRR_5"/>
    <property type="match status" value="1"/>
</dbReference>
<dbReference type="Gene3D" id="3.80.10.10">
    <property type="entry name" value="Ribonuclease Inhibitor"/>
    <property type="match status" value="1"/>
</dbReference>
<accession>A0ABR2H5E9</accession>
<protein>
    <recommendedName>
        <fullName evidence="3">Surface antigen BspA-like</fullName>
    </recommendedName>
</protein>
<evidence type="ECO:0000313" key="2">
    <source>
        <dbReference type="Proteomes" id="UP001470230"/>
    </source>
</evidence>
<name>A0ABR2H5E9_9EUKA</name>
<dbReference type="EMBL" id="JAPFFF010000041">
    <property type="protein sequence ID" value="KAK8841435.1"/>
    <property type="molecule type" value="Genomic_DNA"/>
</dbReference>
<organism evidence="1 2">
    <name type="scientific">Tritrichomonas musculus</name>
    <dbReference type="NCBI Taxonomy" id="1915356"/>
    <lineage>
        <taxon>Eukaryota</taxon>
        <taxon>Metamonada</taxon>
        <taxon>Parabasalia</taxon>
        <taxon>Tritrichomonadida</taxon>
        <taxon>Tritrichomonadidae</taxon>
        <taxon>Tritrichomonas</taxon>
    </lineage>
</organism>
<evidence type="ECO:0008006" key="3">
    <source>
        <dbReference type="Google" id="ProtNLM"/>
    </source>
</evidence>
<keyword evidence="2" id="KW-1185">Reference proteome</keyword>
<evidence type="ECO:0000313" key="1">
    <source>
        <dbReference type="EMBL" id="KAK8841435.1"/>
    </source>
</evidence>
<dbReference type="InterPro" id="IPR032675">
    <property type="entry name" value="LRR_dom_sf"/>
</dbReference>
<dbReference type="InterPro" id="IPR026906">
    <property type="entry name" value="LRR_5"/>
</dbReference>
<sequence length="133" mass="15153">MLLGKSDPKSDVFDVLLYASWNNHETLTIPSFVRIFESFALNRCNVRKLEFLEDSCLEIIESKALDMSLLYSIQFPSSVRIVEESAFNCNHLLGTVTFQNNSKLEVIETGAFSECTFKTITITPHVKTVCKFF</sequence>
<gene>
    <name evidence="1" type="ORF">M9Y10_027052</name>
</gene>
<comment type="caution">
    <text evidence="1">The sequence shown here is derived from an EMBL/GenBank/DDBJ whole genome shotgun (WGS) entry which is preliminary data.</text>
</comment>
<reference evidence="1 2" key="1">
    <citation type="submission" date="2024-04" db="EMBL/GenBank/DDBJ databases">
        <title>Tritrichomonas musculus Genome.</title>
        <authorList>
            <person name="Alves-Ferreira E."/>
            <person name="Grigg M."/>
            <person name="Lorenzi H."/>
            <person name="Galac M."/>
        </authorList>
    </citation>
    <scope>NUCLEOTIDE SEQUENCE [LARGE SCALE GENOMIC DNA]</scope>
    <source>
        <strain evidence="1 2">EAF2021</strain>
    </source>
</reference>
<proteinExistence type="predicted"/>
<dbReference type="Proteomes" id="UP001470230">
    <property type="component" value="Unassembled WGS sequence"/>
</dbReference>